<evidence type="ECO:0000256" key="3">
    <source>
        <dbReference type="ARBA" id="ARBA00022490"/>
    </source>
</evidence>
<evidence type="ECO:0000256" key="2">
    <source>
        <dbReference type="ARBA" id="ARBA00018672"/>
    </source>
</evidence>
<organism evidence="13 14">
    <name type="scientific">Anaerocolumna chitinilytica</name>
    <dbReference type="NCBI Taxonomy" id="1727145"/>
    <lineage>
        <taxon>Bacteria</taxon>
        <taxon>Bacillati</taxon>
        <taxon>Bacillota</taxon>
        <taxon>Clostridia</taxon>
        <taxon>Lachnospirales</taxon>
        <taxon>Lachnospiraceae</taxon>
        <taxon>Anaerocolumna</taxon>
    </lineage>
</organism>
<protein>
    <recommendedName>
        <fullName evidence="2">Stage 0 sporulation protein A homolog</fullName>
    </recommendedName>
</protein>
<dbReference type="InterPro" id="IPR018060">
    <property type="entry name" value="HTH_AraC"/>
</dbReference>
<keyword evidence="8" id="KW-0804">Transcription</keyword>
<evidence type="ECO:0000256" key="4">
    <source>
        <dbReference type="ARBA" id="ARBA00022553"/>
    </source>
</evidence>
<dbReference type="Proteomes" id="UP000515703">
    <property type="component" value="Chromosome"/>
</dbReference>
<evidence type="ECO:0000256" key="6">
    <source>
        <dbReference type="ARBA" id="ARBA00023015"/>
    </source>
</evidence>
<dbReference type="PROSITE" id="PS01124">
    <property type="entry name" value="HTH_ARAC_FAMILY_2"/>
    <property type="match status" value="1"/>
</dbReference>
<comment type="subcellular location">
    <subcellularLocation>
        <location evidence="1">Cytoplasm</location>
    </subcellularLocation>
</comment>
<evidence type="ECO:0000259" key="12">
    <source>
        <dbReference type="PROSITE" id="PS50110"/>
    </source>
</evidence>
<dbReference type="PROSITE" id="PS00041">
    <property type="entry name" value="HTH_ARAC_FAMILY_1"/>
    <property type="match status" value="1"/>
</dbReference>
<dbReference type="GO" id="GO:0003700">
    <property type="term" value="F:DNA-binding transcription factor activity"/>
    <property type="evidence" value="ECO:0007669"/>
    <property type="project" value="InterPro"/>
</dbReference>
<sequence length="556" mass="65265">MKWGKYMSDEKDMLLKVLLVDDEPFIRKGLAALIDWEAEGFVIAGEAQNGCEAVLRLSEEDYQLVISDIRMPDMSGIELVEEVKTRKISDAKFVLLSGFYDFQYAKSAILYGCSDYVLKPIQREELLNVLRRIQKKIREEAGGRRDKSIFEKAYLDRNLLALIWGKYDEINLRYAKEKLELKGRIKYIHLEISLLDERFLSLSEEKKRVLHRQLYNYAALLFKRLSNHVIFGVTKEGECYDIGIIYSELMPDKKNMTDEEWLDWILKELRERMGFEITAFLGGWVSKLEDIAYSYREAAMARSFCFYKIPKKDIKKEPAQGAGKKAIQNKNQQDEYLRKELDALIHGIETGDKEFIKENAGELYRKMMDKGLDSKLIGMNIQYYVYRLLGLAYEIENDINQEEVMQYIQEEVFSSGMPWINEVKFRKFAEDYSEYLLQLRQNSARGIMNLIEAEIEANYSDNLSLRSMGEKYYLNSVYLGQIFKKRYGCCFKDYINGVRLRKAAELLLRTEEKVYEIAEKVGYKNTEYFINKFESTYGVTPARFRKRNCEAEKISV</sequence>
<evidence type="ECO:0000259" key="11">
    <source>
        <dbReference type="PROSITE" id="PS01124"/>
    </source>
</evidence>
<evidence type="ECO:0000256" key="9">
    <source>
        <dbReference type="ARBA" id="ARBA00024867"/>
    </source>
</evidence>
<evidence type="ECO:0000256" key="7">
    <source>
        <dbReference type="ARBA" id="ARBA00023125"/>
    </source>
</evidence>
<dbReference type="InterPro" id="IPR011006">
    <property type="entry name" value="CheY-like_superfamily"/>
</dbReference>
<dbReference type="AlphaFoldDB" id="A0A7I8DHI5"/>
<dbReference type="EMBL" id="AP023368">
    <property type="protein sequence ID" value="BCJ97899.1"/>
    <property type="molecule type" value="Genomic_DNA"/>
</dbReference>
<dbReference type="KEGG" id="acht:bsdcttw_09400"/>
<dbReference type="GO" id="GO:0043565">
    <property type="term" value="F:sequence-specific DNA binding"/>
    <property type="evidence" value="ECO:0007669"/>
    <property type="project" value="InterPro"/>
</dbReference>
<keyword evidence="6" id="KW-0805">Transcription regulation</keyword>
<dbReference type="Gene3D" id="1.10.10.60">
    <property type="entry name" value="Homeodomain-like"/>
    <property type="match status" value="2"/>
</dbReference>
<dbReference type="SMART" id="SM00342">
    <property type="entry name" value="HTH_ARAC"/>
    <property type="match status" value="1"/>
</dbReference>
<feature type="domain" description="HTH araC/xylS-type" evidence="11">
    <location>
        <begin position="449"/>
        <end position="547"/>
    </location>
</feature>
<feature type="domain" description="Response regulatory" evidence="12">
    <location>
        <begin position="16"/>
        <end position="134"/>
    </location>
</feature>
<feature type="modified residue" description="4-aspartylphosphate" evidence="10">
    <location>
        <position position="68"/>
    </location>
</feature>
<keyword evidence="5" id="KW-0902">Two-component regulatory system</keyword>
<evidence type="ECO:0000256" key="5">
    <source>
        <dbReference type="ARBA" id="ARBA00023012"/>
    </source>
</evidence>
<dbReference type="GO" id="GO:0005737">
    <property type="term" value="C:cytoplasm"/>
    <property type="evidence" value="ECO:0007669"/>
    <property type="project" value="UniProtKB-SubCell"/>
</dbReference>
<evidence type="ECO:0000256" key="1">
    <source>
        <dbReference type="ARBA" id="ARBA00004496"/>
    </source>
</evidence>
<reference evidence="13 14" key="2">
    <citation type="submission" date="2020-08" db="EMBL/GenBank/DDBJ databases">
        <authorList>
            <person name="Ueki A."/>
            <person name="Tonouchi A."/>
        </authorList>
    </citation>
    <scope>NUCLEOTIDE SEQUENCE [LARGE SCALE GENOMIC DNA]</scope>
    <source>
        <strain evidence="13 14">CTTW</strain>
    </source>
</reference>
<dbReference type="SUPFAM" id="SSF46689">
    <property type="entry name" value="Homeodomain-like"/>
    <property type="match status" value="1"/>
</dbReference>
<dbReference type="Gene3D" id="3.40.50.2300">
    <property type="match status" value="1"/>
</dbReference>
<proteinExistence type="predicted"/>
<reference evidence="13 14" key="1">
    <citation type="submission" date="2020-08" db="EMBL/GenBank/DDBJ databases">
        <title>Draft genome sequencing of an Anaerocolumna strain isolated from anoxic soil subjected to BSD treatment.</title>
        <authorList>
            <person name="Uek A."/>
            <person name="Tonouchi A."/>
        </authorList>
    </citation>
    <scope>NUCLEOTIDE SEQUENCE [LARGE SCALE GENOMIC DNA]</scope>
    <source>
        <strain evidence="13 14">CTTW</strain>
    </source>
</reference>
<dbReference type="Pfam" id="PF00072">
    <property type="entry name" value="Response_reg"/>
    <property type="match status" value="1"/>
</dbReference>
<dbReference type="InterPro" id="IPR051552">
    <property type="entry name" value="HptR"/>
</dbReference>
<dbReference type="SUPFAM" id="SSF52172">
    <property type="entry name" value="CheY-like"/>
    <property type="match status" value="1"/>
</dbReference>
<keyword evidence="7 13" id="KW-0238">DNA-binding</keyword>
<evidence type="ECO:0000313" key="14">
    <source>
        <dbReference type="Proteomes" id="UP000515703"/>
    </source>
</evidence>
<dbReference type="InterPro" id="IPR001789">
    <property type="entry name" value="Sig_transdc_resp-reg_receiver"/>
</dbReference>
<gene>
    <name evidence="13" type="ORF">bsdcttw_09400</name>
</gene>
<keyword evidence="4 10" id="KW-0597">Phosphoprotein</keyword>
<dbReference type="Pfam" id="PF12833">
    <property type="entry name" value="HTH_18"/>
    <property type="match status" value="1"/>
</dbReference>
<dbReference type="SMART" id="SM00448">
    <property type="entry name" value="REC"/>
    <property type="match status" value="1"/>
</dbReference>
<keyword evidence="14" id="KW-1185">Reference proteome</keyword>
<dbReference type="PANTHER" id="PTHR42713">
    <property type="entry name" value="HISTIDINE KINASE-RELATED"/>
    <property type="match status" value="1"/>
</dbReference>
<evidence type="ECO:0000256" key="10">
    <source>
        <dbReference type="PROSITE-ProRule" id="PRU00169"/>
    </source>
</evidence>
<dbReference type="InterPro" id="IPR018062">
    <property type="entry name" value="HTH_AraC-typ_CS"/>
</dbReference>
<keyword evidence="3" id="KW-0963">Cytoplasm</keyword>
<dbReference type="PANTHER" id="PTHR42713:SF3">
    <property type="entry name" value="TRANSCRIPTIONAL REGULATORY PROTEIN HPTR"/>
    <property type="match status" value="1"/>
</dbReference>
<dbReference type="InterPro" id="IPR020449">
    <property type="entry name" value="Tscrpt_reg_AraC-type_HTH"/>
</dbReference>
<evidence type="ECO:0000313" key="13">
    <source>
        <dbReference type="EMBL" id="BCJ97899.1"/>
    </source>
</evidence>
<dbReference type="InterPro" id="IPR009057">
    <property type="entry name" value="Homeodomain-like_sf"/>
</dbReference>
<evidence type="ECO:0000256" key="8">
    <source>
        <dbReference type="ARBA" id="ARBA00023163"/>
    </source>
</evidence>
<dbReference type="PRINTS" id="PR00032">
    <property type="entry name" value="HTHARAC"/>
</dbReference>
<comment type="function">
    <text evidence="9">May play the central regulatory role in sporulation. It may be an element of the effector pathway responsible for the activation of sporulation genes in response to nutritional stress. Spo0A may act in concert with spo0H (a sigma factor) to control the expression of some genes that are critical to the sporulation process.</text>
</comment>
<dbReference type="GO" id="GO:0000160">
    <property type="term" value="P:phosphorelay signal transduction system"/>
    <property type="evidence" value="ECO:0007669"/>
    <property type="project" value="UniProtKB-KW"/>
</dbReference>
<dbReference type="PROSITE" id="PS50110">
    <property type="entry name" value="RESPONSE_REGULATORY"/>
    <property type="match status" value="1"/>
</dbReference>
<accession>A0A7I8DHI5</accession>
<name>A0A7I8DHI5_9FIRM</name>
<dbReference type="CDD" id="cd17536">
    <property type="entry name" value="REC_YesN-like"/>
    <property type="match status" value="1"/>
</dbReference>